<dbReference type="PANTHER" id="PTHR14614">
    <property type="entry name" value="HEPATOCELLULAR CARCINOMA-ASSOCIATED ANTIGEN"/>
    <property type="match status" value="1"/>
</dbReference>
<dbReference type="Gene3D" id="3.40.50.150">
    <property type="entry name" value="Vaccinia Virus protein VP39"/>
    <property type="match status" value="1"/>
</dbReference>
<protein>
    <submittedName>
        <fullName evidence="1">Uncharacterized protein</fullName>
    </submittedName>
</protein>
<dbReference type="STRING" id="253628.A0A0D2A7R6"/>
<dbReference type="EMBL" id="KN847548">
    <property type="protein sequence ID" value="KIW02590.1"/>
    <property type="molecule type" value="Genomic_DNA"/>
</dbReference>
<dbReference type="PANTHER" id="PTHR14614:SF156">
    <property type="entry name" value="PROTEIN-LYSINE N-METHYLTRANSFERASE EFM2"/>
    <property type="match status" value="1"/>
</dbReference>
<organism evidence="1 2">
    <name type="scientific">Verruconis gallopava</name>
    <dbReference type="NCBI Taxonomy" id="253628"/>
    <lineage>
        <taxon>Eukaryota</taxon>
        <taxon>Fungi</taxon>
        <taxon>Dikarya</taxon>
        <taxon>Ascomycota</taxon>
        <taxon>Pezizomycotina</taxon>
        <taxon>Dothideomycetes</taxon>
        <taxon>Pleosporomycetidae</taxon>
        <taxon>Venturiales</taxon>
        <taxon>Sympoventuriaceae</taxon>
        <taxon>Verruconis</taxon>
    </lineage>
</organism>
<dbReference type="GeneID" id="27314013"/>
<evidence type="ECO:0000313" key="1">
    <source>
        <dbReference type="EMBL" id="KIW02590.1"/>
    </source>
</evidence>
<dbReference type="Proteomes" id="UP000053259">
    <property type="component" value="Unassembled WGS sequence"/>
</dbReference>
<dbReference type="VEuPathDB" id="FungiDB:PV09_06040"/>
<dbReference type="GO" id="GO:0008757">
    <property type="term" value="F:S-adenosylmethionine-dependent methyltransferase activity"/>
    <property type="evidence" value="ECO:0007669"/>
    <property type="project" value="UniProtKB-ARBA"/>
</dbReference>
<dbReference type="GO" id="GO:0005829">
    <property type="term" value="C:cytosol"/>
    <property type="evidence" value="ECO:0007669"/>
    <property type="project" value="TreeGrafter"/>
</dbReference>
<evidence type="ECO:0000313" key="2">
    <source>
        <dbReference type="Proteomes" id="UP000053259"/>
    </source>
</evidence>
<sequence>MSQKQPYTRKFVIPLSVNEAVTFEIAEPTLRADGLSLQTWTSSYLLARLLPSIPDINPEPAPNGSTIPVLELGAGTGLVGLTANRVWKVNVILTDLAPIAPGLAYNIALNEHALAGSAGHGVRPAVLCGSLDWKQPTRLTLYKDGTFEEHLSPLRKANVILAADTVYSEEHPELLSKAILTWLAPGNASRVVIMYPMRVAYLDQIRELWQRLEEGGLETVREGKEQASEDEGTWDDELLCEWSIWKWRTTQ</sequence>
<dbReference type="AlphaFoldDB" id="A0A0D2A7R6"/>
<dbReference type="InterPro" id="IPR019410">
    <property type="entry name" value="Methyltransf_16"/>
</dbReference>
<keyword evidence="2" id="KW-1185">Reference proteome</keyword>
<dbReference type="InterPro" id="IPR029063">
    <property type="entry name" value="SAM-dependent_MTases_sf"/>
</dbReference>
<dbReference type="SUPFAM" id="SSF53335">
    <property type="entry name" value="S-adenosyl-L-methionine-dependent methyltransferases"/>
    <property type="match status" value="1"/>
</dbReference>
<proteinExistence type="predicted"/>
<name>A0A0D2A7R6_9PEZI</name>
<reference evidence="1 2" key="1">
    <citation type="submission" date="2015-01" db="EMBL/GenBank/DDBJ databases">
        <title>The Genome Sequence of Ochroconis gallopava CBS43764.</title>
        <authorList>
            <consortium name="The Broad Institute Genomics Platform"/>
            <person name="Cuomo C."/>
            <person name="de Hoog S."/>
            <person name="Gorbushina A."/>
            <person name="Stielow B."/>
            <person name="Teixiera M."/>
            <person name="Abouelleil A."/>
            <person name="Chapman S.B."/>
            <person name="Priest M."/>
            <person name="Young S.K."/>
            <person name="Wortman J."/>
            <person name="Nusbaum C."/>
            <person name="Birren B."/>
        </authorList>
    </citation>
    <scope>NUCLEOTIDE SEQUENCE [LARGE SCALE GENOMIC DNA]</scope>
    <source>
        <strain evidence="1 2">CBS 43764</strain>
    </source>
</reference>
<accession>A0A0D2A7R6</accession>
<dbReference type="InParanoid" id="A0A0D2A7R6"/>
<dbReference type="RefSeq" id="XP_016212459.1">
    <property type="nucleotide sequence ID" value="XM_016359623.1"/>
</dbReference>
<dbReference type="OrthoDB" id="433955at2759"/>
<dbReference type="HOGENOM" id="CLU_049351_2_0_1"/>
<dbReference type="Pfam" id="PF10294">
    <property type="entry name" value="Methyltransf_16"/>
    <property type="match status" value="1"/>
</dbReference>
<gene>
    <name evidence="1" type="ORF">PV09_06040</name>
</gene>